<protein>
    <recommendedName>
        <fullName evidence="4">Integrase, catalytic region, zinc finger, CCHC-type, peptidase aspartic, catalytic</fullName>
    </recommendedName>
</protein>
<sequence length="473" mass="53975">MAGLLFNKFEGDRVRVLLGEWHMARHCTKPKRPKNSAWFKEKMLLVQAQESSQVLDEEQLAFLADTGVADDAYDSDCDDISSAKAVLMANLSSYSSDIPSDVPQHDTYQNDNMLNQSVVNVRTTPDAITEGSWSFEHTKAVFKQEVIPFIKTLWDLFKDFDNGLYSEINEVKTVFNQMEAAVEQYVMHIVMHADSVPVIVLPANNKCLVHDNLEIERLEQENDHLFELLLSQDIVHICVNSLATRNECYEMQQSFIHEYNENLMLKDELAKKEHVDEKKAFDEVEFFTINEWQAKIDSKDVSIANLRKHIENLKGKNVVEKVASSNNAKVIAPRMFKLDLEPLSPKVLNNWDAHIDYIKHTQENDNILQELVKHARELRPLDSDLDSACKSAKRIQEMLVYVTATCPSLTKPSEKLVAVTPLNKNRKVRFTELTTSSSNTQTQVDSHKTQYSNKPVLPFTGMKSSTSASRSHQ</sequence>
<reference evidence="2" key="1">
    <citation type="journal article" date="2022" name="Int. J. Mol. Sci.">
        <title>Draft Genome of Tanacetum Coccineum: Genomic Comparison of Closely Related Tanacetum-Family Plants.</title>
        <authorList>
            <person name="Yamashiro T."/>
            <person name="Shiraishi A."/>
            <person name="Nakayama K."/>
            <person name="Satake H."/>
        </authorList>
    </citation>
    <scope>NUCLEOTIDE SEQUENCE</scope>
</reference>
<feature type="compositionally biased region" description="Polar residues" evidence="1">
    <location>
        <begin position="462"/>
        <end position="473"/>
    </location>
</feature>
<keyword evidence="3" id="KW-1185">Reference proteome</keyword>
<proteinExistence type="predicted"/>
<dbReference type="Proteomes" id="UP001151760">
    <property type="component" value="Unassembled WGS sequence"/>
</dbReference>
<feature type="compositionally biased region" description="Polar residues" evidence="1">
    <location>
        <begin position="433"/>
        <end position="453"/>
    </location>
</feature>
<name>A0ABQ5AHV7_9ASTR</name>
<dbReference type="EMBL" id="BQNB010012252">
    <property type="protein sequence ID" value="GJT01192.1"/>
    <property type="molecule type" value="Genomic_DNA"/>
</dbReference>
<evidence type="ECO:0000256" key="1">
    <source>
        <dbReference type="SAM" id="MobiDB-lite"/>
    </source>
</evidence>
<gene>
    <name evidence="2" type="ORF">Tco_0822361</name>
</gene>
<accession>A0ABQ5AHV7</accession>
<feature type="region of interest" description="Disordered" evidence="1">
    <location>
        <begin position="433"/>
        <end position="473"/>
    </location>
</feature>
<evidence type="ECO:0000313" key="3">
    <source>
        <dbReference type="Proteomes" id="UP001151760"/>
    </source>
</evidence>
<evidence type="ECO:0008006" key="4">
    <source>
        <dbReference type="Google" id="ProtNLM"/>
    </source>
</evidence>
<evidence type="ECO:0000313" key="2">
    <source>
        <dbReference type="EMBL" id="GJT01192.1"/>
    </source>
</evidence>
<comment type="caution">
    <text evidence="2">The sequence shown here is derived from an EMBL/GenBank/DDBJ whole genome shotgun (WGS) entry which is preliminary data.</text>
</comment>
<reference evidence="2" key="2">
    <citation type="submission" date="2022-01" db="EMBL/GenBank/DDBJ databases">
        <authorList>
            <person name="Yamashiro T."/>
            <person name="Shiraishi A."/>
            <person name="Satake H."/>
            <person name="Nakayama K."/>
        </authorList>
    </citation>
    <scope>NUCLEOTIDE SEQUENCE</scope>
</reference>
<organism evidence="2 3">
    <name type="scientific">Tanacetum coccineum</name>
    <dbReference type="NCBI Taxonomy" id="301880"/>
    <lineage>
        <taxon>Eukaryota</taxon>
        <taxon>Viridiplantae</taxon>
        <taxon>Streptophyta</taxon>
        <taxon>Embryophyta</taxon>
        <taxon>Tracheophyta</taxon>
        <taxon>Spermatophyta</taxon>
        <taxon>Magnoliopsida</taxon>
        <taxon>eudicotyledons</taxon>
        <taxon>Gunneridae</taxon>
        <taxon>Pentapetalae</taxon>
        <taxon>asterids</taxon>
        <taxon>campanulids</taxon>
        <taxon>Asterales</taxon>
        <taxon>Asteraceae</taxon>
        <taxon>Asteroideae</taxon>
        <taxon>Anthemideae</taxon>
        <taxon>Anthemidinae</taxon>
        <taxon>Tanacetum</taxon>
    </lineage>
</organism>